<dbReference type="PANTHER" id="PTHR48111:SF50">
    <property type="entry name" value="KDP OPERON TRANSCRIPTIONAL REGULATORY PROTEIN KDPE"/>
    <property type="match status" value="1"/>
</dbReference>
<feature type="domain" description="OmpR/PhoB-type" evidence="5">
    <location>
        <begin position="388"/>
        <end position="483"/>
    </location>
</feature>
<dbReference type="PROSITE" id="PS50110">
    <property type="entry name" value="RESPONSE_REGULATORY"/>
    <property type="match status" value="1"/>
</dbReference>
<dbReference type="SMART" id="SM00862">
    <property type="entry name" value="Trans_reg_C"/>
    <property type="match status" value="2"/>
</dbReference>
<evidence type="ECO:0000256" key="2">
    <source>
        <dbReference type="PROSITE-ProRule" id="PRU00169"/>
    </source>
</evidence>
<protein>
    <submittedName>
        <fullName evidence="6">Two-component system KDP operon response regulator KdpE</fullName>
    </submittedName>
</protein>
<dbReference type="CDD" id="cd00383">
    <property type="entry name" value="trans_reg_C"/>
    <property type="match status" value="2"/>
</dbReference>
<dbReference type="PANTHER" id="PTHR48111">
    <property type="entry name" value="REGULATOR OF RPOS"/>
    <property type="match status" value="1"/>
</dbReference>
<evidence type="ECO:0000259" key="5">
    <source>
        <dbReference type="PROSITE" id="PS51755"/>
    </source>
</evidence>
<dbReference type="GO" id="GO:0005829">
    <property type="term" value="C:cytosol"/>
    <property type="evidence" value="ECO:0007669"/>
    <property type="project" value="TreeGrafter"/>
</dbReference>
<dbReference type="InterPro" id="IPR039420">
    <property type="entry name" value="WalR-like"/>
</dbReference>
<proteinExistence type="predicted"/>
<feature type="DNA-binding region" description="OmpR/PhoB-type" evidence="3">
    <location>
        <begin position="256"/>
        <end position="357"/>
    </location>
</feature>
<dbReference type="InterPro" id="IPR036388">
    <property type="entry name" value="WH-like_DNA-bd_sf"/>
</dbReference>
<accession>A0A4R2JFK4</accession>
<comment type="caution">
    <text evidence="6">The sequence shown here is derived from an EMBL/GenBank/DDBJ whole genome shotgun (WGS) entry which is preliminary data.</text>
</comment>
<dbReference type="GO" id="GO:0000156">
    <property type="term" value="F:phosphorelay response regulator activity"/>
    <property type="evidence" value="ECO:0007669"/>
    <property type="project" value="TreeGrafter"/>
</dbReference>
<feature type="domain" description="Response regulatory" evidence="4">
    <location>
        <begin position="135"/>
        <end position="248"/>
    </location>
</feature>
<dbReference type="InterPro" id="IPR016032">
    <property type="entry name" value="Sig_transdc_resp-reg_C-effctor"/>
</dbReference>
<evidence type="ECO:0000313" key="7">
    <source>
        <dbReference type="Proteomes" id="UP000295680"/>
    </source>
</evidence>
<feature type="modified residue" description="4-aspartylphosphate" evidence="2">
    <location>
        <position position="184"/>
    </location>
</feature>
<dbReference type="Gene3D" id="3.40.50.2300">
    <property type="match status" value="1"/>
</dbReference>
<feature type="domain" description="OmpR/PhoB-type" evidence="5">
    <location>
        <begin position="256"/>
        <end position="357"/>
    </location>
</feature>
<evidence type="ECO:0000256" key="1">
    <source>
        <dbReference type="ARBA" id="ARBA00023125"/>
    </source>
</evidence>
<dbReference type="SUPFAM" id="SSF52172">
    <property type="entry name" value="CheY-like"/>
    <property type="match status" value="1"/>
</dbReference>
<evidence type="ECO:0000256" key="3">
    <source>
        <dbReference type="PROSITE-ProRule" id="PRU01091"/>
    </source>
</evidence>
<keyword evidence="1 3" id="KW-0238">DNA-binding</keyword>
<name>A0A4R2JFK4_9PSEU</name>
<sequence length="504" mass="55809">MRKSSTRCTVCSAPLAPALQTGRPRRYCSATCRSAARRQRGREQKQTAAAVQRRCSTDLAGQACGREVEYRLVVHGQDTRICARCYDLTLQYLIERGVVASAVEVYAVAAAGPGSSGVTGPFSVDHEPDSGSELRVLFIEDDDRVRHALVPVLNRRGCRVLSVANGRQGLEAAYVNELDVVLLDLGLPDIDGIHVLRQLRAVSDVPVIVVSARGEVDDRVLALTDGADDYLVKPYDVAELLARMKRVVRRYTAGLKVDHVYDDGVLRLDSFRRKAHVAGVELILTATEFRLLEVLAHQAGAVQSVEKLLARVWGEPLGADPDRVKFAVSKLRRKLDMTDLGSDSLVSARGVGYLYQPPHPHRERVRTQQGRATYGHSARVLEILNAQDRVVRLGEIVVDLTQHEVRVAGRQVPLSRKEFRLLTMLASSGGAVCSRENLLTEIWGRCGGWESRSLDIHIATLRTKLGRPELIQVVRAASQDRSTEDECPRDRVFGYRMPKPHGNR</sequence>
<evidence type="ECO:0000313" key="6">
    <source>
        <dbReference type="EMBL" id="TCO55638.1"/>
    </source>
</evidence>
<dbReference type="Pfam" id="PF00072">
    <property type="entry name" value="Response_reg"/>
    <property type="match status" value="1"/>
</dbReference>
<dbReference type="SMART" id="SM00448">
    <property type="entry name" value="REC"/>
    <property type="match status" value="1"/>
</dbReference>
<evidence type="ECO:0000259" key="4">
    <source>
        <dbReference type="PROSITE" id="PS50110"/>
    </source>
</evidence>
<dbReference type="GO" id="GO:0032993">
    <property type="term" value="C:protein-DNA complex"/>
    <property type="evidence" value="ECO:0007669"/>
    <property type="project" value="TreeGrafter"/>
</dbReference>
<gene>
    <name evidence="6" type="ORF">EV192_10760</name>
</gene>
<dbReference type="EMBL" id="SLWS01000007">
    <property type="protein sequence ID" value="TCO55638.1"/>
    <property type="molecule type" value="Genomic_DNA"/>
</dbReference>
<dbReference type="InterPro" id="IPR011006">
    <property type="entry name" value="CheY-like_superfamily"/>
</dbReference>
<organism evidence="6 7">
    <name type="scientific">Actinocrispum wychmicini</name>
    <dbReference type="NCBI Taxonomy" id="1213861"/>
    <lineage>
        <taxon>Bacteria</taxon>
        <taxon>Bacillati</taxon>
        <taxon>Actinomycetota</taxon>
        <taxon>Actinomycetes</taxon>
        <taxon>Pseudonocardiales</taxon>
        <taxon>Pseudonocardiaceae</taxon>
        <taxon>Actinocrispum</taxon>
    </lineage>
</organism>
<dbReference type="PROSITE" id="PS51755">
    <property type="entry name" value="OMPR_PHOB"/>
    <property type="match status" value="2"/>
</dbReference>
<dbReference type="InterPro" id="IPR001789">
    <property type="entry name" value="Sig_transdc_resp-reg_receiver"/>
</dbReference>
<dbReference type="InterPro" id="IPR001867">
    <property type="entry name" value="OmpR/PhoB-type_DNA-bd"/>
</dbReference>
<dbReference type="Gene3D" id="1.10.10.10">
    <property type="entry name" value="Winged helix-like DNA-binding domain superfamily/Winged helix DNA-binding domain"/>
    <property type="match status" value="2"/>
</dbReference>
<reference evidence="6 7" key="1">
    <citation type="submission" date="2019-03" db="EMBL/GenBank/DDBJ databases">
        <title>Genomic Encyclopedia of Type Strains, Phase IV (KMG-IV): sequencing the most valuable type-strain genomes for metagenomic binning, comparative biology and taxonomic classification.</title>
        <authorList>
            <person name="Goeker M."/>
        </authorList>
    </citation>
    <scope>NUCLEOTIDE SEQUENCE [LARGE SCALE GENOMIC DNA]</scope>
    <source>
        <strain evidence="6 7">DSM 45934</strain>
    </source>
</reference>
<dbReference type="Proteomes" id="UP000295680">
    <property type="component" value="Unassembled WGS sequence"/>
</dbReference>
<feature type="DNA-binding region" description="OmpR/PhoB-type" evidence="3">
    <location>
        <begin position="388"/>
        <end position="483"/>
    </location>
</feature>
<dbReference type="GO" id="GO:0006355">
    <property type="term" value="P:regulation of DNA-templated transcription"/>
    <property type="evidence" value="ECO:0007669"/>
    <property type="project" value="InterPro"/>
</dbReference>
<dbReference type="GO" id="GO:0000976">
    <property type="term" value="F:transcription cis-regulatory region binding"/>
    <property type="evidence" value="ECO:0007669"/>
    <property type="project" value="TreeGrafter"/>
</dbReference>
<dbReference type="SUPFAM" id="SSF46894">
    <property type="entry name" value="C-terminal effector domain of the bipartite response regulators"/>
    <property type="match status" value="1"/>
</dbReference>
<keyword evidence="7" id="KW-1185">Reference proteome</keyword>
<dbReference type="Pfam" id="PF00486">
    <property type="entry name" value="Trans_reg_C"/>
    <property type="match status" value="2"/>
</dbReference>
<keyword evidence="2" id="KW-0597">Phosphoprotein</keyword>
<dbReference type="AlphaFoldDB" id="A0A4R2JFK4"/>